<organism evidence="2 3">
    <name type="scientific">Cadophora malorum</name>
    <dbReference type="NCBI Taxonomy" id="108018"/>
    <lineage>
        <taxon>Eukaryota</taxon>
        <taxon>Fungi</taxon>
        <taxon>Dikarya</taxon>
        <taxon>Ascomycota</taxon>
        <taxon>Pezizomycotina</taxon>
        <taxon>Leotiomycetes</taxon>
        <taxon>Helotiales</taxon>
        <taxon>Ploettnerulaceae</taxon>
        <taxon>Cadophora</taxon>
    </lineage>
</organism>
<dbReference type="PANTHER" id="PTHR23024">
    <property type="entry name" value="ARYLACETAMIDE DEACETYLASE"/>
    <property type="match status" value="1"/>
</dbReference>
<name>A0A8H7T3A1_9HELO</name>
<proteinExistence type="predicted"/>
<dbReference type="AlphaFoldDB" id="A0A8H7T3A1"/>
<feature type="domain" description="Alpha/beta hydrolase fold-3" evidence="1">
    <location>
        <begin position="42"/>
        <end position="162"/>
    </location>
</feature>
<dbReference type="InterPro" id="IPR050466">
    <property type="entry name" value="Carboxylest/Gibb_receptor"/>
</dbReference>
<dbReference type="EMBL" id="JAFJYH010000474">
    <property type="protein sequence ID" value="KAG4411456.1"/>
    <property type="molecule type" value="Genomic_DNA"/>
</dbReference>
<dbReference type="PANTHER" id="PTHR23024:SF339">
    <property type="entry name" value="ALPHA_BETA HYDROLASE FOLD-3 DOMAIN-CONTAINING PROTEIN"/>
    <property type="match status" value="1"/>
</dbReference>
<gene>
    <name evidence="2" type="ORF">IFR04_015410</name>
</gene>
<evidence type="ECO:0000313" key="3">
    <source>
        <dbReference type="Proteomes" id="UP000664132"/>
    </source>
</evidence>
<keyword evidence="3" id="KW-1185">Reference proteome</keyword>
<dbReference type="OrthoDB" id="19653at2759"/>
<dbReference type="Pfam" id="PF07859">
    <property type="entry name" value="Abhydrolase_3"/>
    <property type="match status" value="1"/>
</dbReference>
<dbReference type="GO" id="GO:0016787">
    <property type="term" value="F:hydrolase activity"/>
    <property type="evidence" value="ECO:0007669"/>
    <property type="project" value="InterPro"/>
</dbReference>
<sequence length="314" mass="35019">MEDPKFANFNVTTTHYKIVNNQEIPLYVIIPKGAHTGKRPIIVHFHGGYLIAGHALYPDWTAQWSLDYATLHSAIRISANYRLLPESKGLDILSDVRDLFTWIENDLPAYLKRIGSDITPDYERVATYGESAGGYLAIQSGLMRSDLVKAVIAAYPMTYLDRPWYSVASNDKSPFGAPQIPREPLDQHIASMESGKIATGSFPPDRMQLALPILQNGLFPQIMGTDESLYPAKVVEKMKEGEKAPFLFVLHGTEDTAVPCEHSVDFVTVWEDKFGRGSVLGKFERGDHGHDGTATLETPWLKDGLADVSKVWIR</sequence>
<protein>
    <recommendedName>
        <fullName evidence="1">Alpha/beta hydrolase fold-3 domain-containing protein</fullName>
    </recommendedName>
</protein>
<comment type="caution">
    <text evidence="2">The sequence shown here is derived from an EMBL/GenBank/DDBJ whole genome shotgun (WGS) entry which is preliminary data.</text>
</comment>
<dbReference type="Gene3D" id="3.40.50.1820">
    <property type="entry name" value="alpha/beta hydrolase"/>
    <property type="match status" value="1"/>
</dbReference>
<dbReference type="SUPFAM" id="SSF53474">
    <property type="entry name" value="alpha/beta-Hydrolases"/>
    <property type="match status" value="1"/>
</dbReference>
<dbReference type="InterPro" id="IPR029058">
    <property type="entry name" value="AB_hydrolase_fold"/>
</dbReference>
<reference evidence="2" key="1">
    <citation type="submission" date="2021-02" db="EMBL/GenBank/DDBJ databases">
        <title>Genome sequence Cadophora malorum strain M34.</title>
        <authorList>
            <person name="Stefanovic E."/>
            <person name="Vu D."/>
            <person name="Scully C."/>
            <person name="Dijksterhuis J."/>
            <person name="Roader J."/>
            <person name="Houbraken J."/>
        </authorList>
    </citation>
    <scope>NUCLEOTIDE SEQUENCE</scope>
    <source>
        <strain evidence="2">M34</strain>
    </source>
</reference>
<dbReference type="InterPro" id="IPR013094">
    <property type="entry name" value="AB_hydrolase_3"/>
</dbReference>
<accession>A0A8H7T3A1</accession>
<evidence type="ECO:0000259" key="1">
    <source>
        <dbReference type="Pfam" id="PF07859"/>
    </source>
</evidence>
<evidence type="ECO:0000313" key="2">
    <source>
        <dbReference type="EMBL" id="KAG4411456.1"/>
    </source>
</evidence>
<dbReference type="Proteomes" id="UP000664132">
    <property type="component" value="Unassembled WGS sequence"/>
</dbReference>